<keyword evidence="3" id="KW-1185">Reference proteome</keyword>
<feature type="transmembrane region" description="Helical" evidence="1">
    <location>
        <begin position="82"/>
        <end position="104"/>
    </location>
</feature>
<dbReference type="AlphaFoldDB" id="A0A3N0EKA5"/>
<gene>
    <name evidence="2" type="ORF">ED312_09170</name>
</gene>
<sequence length="254" mass="27566">MNTAQERLNDVLQKGYSMDFSPVFEKAFGNYKKIALQAGVVLLIVVAILAVLITALSSGLFGIGNFSETLFQINLNSSFLTILFYVIAIAGISAVLSPVSAGLIQMAHLAETGKDFSISTAFDYYKGKYFKELFLAAFILGLAGALVSLFPFIGAIVSYAISFFTFLTIPLIIFADLKAVDAIQKSIQLVSKQPLVLLGLLIVTGLAIIIGLIALCIGILFTLPFMYSMYYTIYTHIIPLDSQDEIDEIGTPLD</sequence>
<dbReference type="Proteomes" id="UP000267469">
    <property type="component" value="Unassembled WGS sequence"/>
</dbReference>
<evidence type="ECO:0000313" key="3">
    <source>
        <dbReference type="Proteomes" id="UP000267469"/>
    </source>
</evidence>
<reference evidence="2 3" key="1">
    <citation type="submission" date="2018-10" db="EMBL/GenBank/DDBJ databases">
        <title>Sinomicrobium pectinilyticum sp. nov., a pectinase-producing bacterium isolated from alkaline and saline soil, and emended description of the genus Sinomicrobium.</title>
        <authorList>
            <person name="Cheng B."/>
            <person name="Li C."/>
            <person name="Lai Q."/>
            <person name="Du M."/>
            <person name="Shao Z."/>
            <person name="Xu P."/>
            <person name="Yang C."/>
        </authorList>
    </citation>
    <scope>NUCLEOTIDE SEQUENCE [LARGE SCALE GENOMIC DNA]</scope>
    <source>
        <strain evidence="2 3">5DNS001</strain>
    </source>
</reference>
<dbReference type="EMBL" id="RJTM01000064">
    <property type="protein sequence ID" value="RNL88079.1"/>
    <property type="molecule type" value="Genomic_DNA"/>
</dbReference>
<feature type="transmembrane region" description="Helical" evidence="1">
    <location>
        <begin position="195"/>
        <end position="221"/>
    </location>
</feature>
<name>A0A3N0EKA5_SINP1</name>
<keyword evidence="1" id="KW-0472">Membrane</keyword>
<proteinExistence type="predicted"/>
<protein>
    <recommendedName>
        <fullName evidence="4">DUF975 family protein</fullName>
    </recommendedName>
</protein>
<evidence type="ECO:0000313" key="2">
    <source>
        <dbReference type="EMBL" id="RNL88079.1"/>
    </source>
</evidence>
<feature type="transmembrane region" description="Helical" evidence="1">
    <location>
        <begin position="156"/>
        <end position="175"/>
    </location>
</feature>
<accession>A0A3N0EKA5</accession>
<feature type="transmembrane region" description="Helical" evidence="1">
    <location>
        <begin position="133"/>
        <end position="150"/>
    </location>
</feature>
<dbReference type="RefSeq" id="WP_123215708.1">
    <property type="nucleotide sequence ID" value="NZ_RJTM01000064.1"/>
</dbReference>
<keyword evidence="1" id="KW-0812">Transmembrane</keyword>
<evidence type="ECO:0008006" key="4">
    <source>
        <dbReference type="Google" id="ProtNLM"/>
    </source>
</evidence>
<feature type="transmembrane region" description="Helical" evidence="1">
    <location>
        <begin position="40"/>
        <end position="62"/>
    </location>
</feature>
<organism evidence="2 3">
    <name type="scientific">Sinomicrobium pectinilyticum</name>
    <dbReference type="NCBI Taxonomy" id="1084421"/>
    <lineage>
        <taxon>Bacteria</taxon>
        <taxon>Pseudomonadati</taxon>
        <taxon>Bacteroidota</taxon>
        <taxon>Flavobacteriia</taxon>
        <taxon>Flavobacteriales</taxon>
        <taxon>Flavobacteriaceae</taxon>
        <taxon>Sinomicrobium</taxon>
    </lineage>
</organism>
<comment type="caution">
    <text evidence="2">The sequence shown here is derived from an EMBL/GenBank/DDBJ whole genome shotgun (WGS) entry which is preliminary data.</text>
</comment>
<dbReference type="OrthoDB" id="1331669at2"/>
<evidence type="ECO:0000256" key="1">
    <source>
        <dbReference type="SAM" id="Phobius"/>
    </source>
</evidence>
<keyword evidence="1" id="KW-1133">Transmembrane helix</keyword>